<dbReference type="RefSeq" id="WP_149678534.1">
    <property type="nucleotide sequence ID" value="NZ_DAONMB010000114.1"/>
</dbReference>
<protein>
    <submittedName>
        <fullName evidence="1">rRNA methylase</fullName>
    </submittedName>
</protein>
<evidence type="ECO:0000313" key="2">
    <source>
        <dbReference type="Proteomes" id="UP000324781"/>
    </source>
</evidence>
<gene>
    <name evidence="1" type="ORF">SAMN05444373_101814</name>
</gene>
<dbReference type="Proteomes" id="UP000324781">
    <property type="component" value="Unassembled WGS sequence"/>
</dbReference>
<dbReference type="GO" id="GO:0008168">
    <property type="term" value="F:methyltransferase activity"/>
    <property type="evidence" value="ECO:0007669"/>
    <property type="project" value="UniProtKB-KW"/>
</dbReference>
<dbReference type="OrthoDB" id="9792989at2"/>
<dbReference type="PANTHER" id="PTHR35276">
    <property type="entry name" value="S-ADENOSYL-L-METHIONINE-DEPENDENT METHYLTRANSFERASES SUPERFAMILY PROTEIN"/>
    <property type="match status" value="1"/>
</dbReference>
<evidence type="ECO:0000313" key="1">
    <source>
        <dbReference type="EMBL" id="SHI98644.1"/>
    </source>
</evidence>
<sequence>MAVLHKALIQAHQYAEAVVKPGDMVIDATMGNGNDTLFLARLTGSTGKVYAFDIQEEAVKRTRERLESQAVLGWCELIHDGHEHMDRYVSEPVKLVMFNLGYLPGGDHRINTRADTTIAAVEKSLALLRDDGLVIIVIYYGGDTGFEERDALLDYLSGLDPRRFSVMKTEFINQINCPPILVCIEKNV</sequence>
<dbReference type="PANTHER" id="PTHR35276:SF1">
    <property type="entry name" value="TRNA (MNM(5)S(2)U34)-METHYLTRANSFERASE, CHLOROPLASTIC"/>
    <property type="match status" value="1"/>
</dbReference>
<dbReference type="EMBL" id="FQZP01000018">
    <property type="protein sequence ID" value="SHI98644.1"/>
    <property type="molecule type" value="Genomic_DNA"/>
</dbReference>
<dbReference type="Gene3D" id="3.40.50.150">
    <property type="entry name" value="Vaccinia Virus protein VP39"/>
    <property type="match status" value="1"/>
</dbReference>
<dbReference type="AlphaFoldDB" id="A0A1M6FLT8"/>
<name>A0A1M6FLT8_9FIRM</name>
<reference evidence="1 2" key="1">
    <citation type="submission" date="2016-11" db="EMBL/GenBank/DDBJ databases">
        <authorList>
            <person name="Varghese N."/>
            <person name="Submissions S."/>
        </authorList>
    </citation>
    <scope>NUCLEOTIDE SEQUENCE [LARGE SCALE GENOMIC DNA]</scope>
    <source>
        <strain evidence="1 2">DSM 19027</strain>
    </source>
</reference>
<proteinExistence type="predicted"/>
<dbReference type="SUPFAM" id="SSF53335">
    <property type="entry name" value="S-adenosyl-L-methionine-dependent methyltransferases"/>
    <property type="match status" value="1"/>
</dbReference>
<organism evidence="1 2">
    <name type="scientific">Thermoclostridium caenicola</name>
    <dbReference type="NCBI Taxonomy" id="659425"/>
    <lineage>
        <taxon>Bacteria</taxon>
        <taxon>Bacillati</taxon>
        <taxon>Bacillota</taxon>
        <taxon>Clostridia</taxon>
        <taxon>Eubacteriales</taxon>
        <taxon>Oscillospiraceae</taxon>
        <taxon>Thermoclostridium</taxon>
    </lineage>
</organism>
<accession>A0A1M6FLT8</accession>
<dbReference type="InterPro" id="IPR010719">
    <property type="entry name" value="MnmM_MeTrfase"/>
</dbReference>
<keyword evidence="1" id="KW-0808">Transferase</keyword>
<dbReference type="GO" id="GO:0032259">
    <property type="term" value="P:methylation"/>
    <property type="evidence" value="ECO:0007669"/>
    <property type="project" value="UniProtKB-KW"/>
</dbReference>
<dbReference type="Pfam" id="PF06962">
    <property type="entry name" value="rRNA_methylase"/>
    <property type="match status" value="1"/>
</dbReference>
<dbReference type="InterPro" id="IPR029063">
    <property type="entry name" value="SAM-dependent_MTases_sf"/>
</dbReference>
<keyword evidence="1" id="KW-0489">Methyltransferase</keyword>
<keyword evidence="2" id="KW-1185">Reference proteome</keyword>